<accession>D8E008</accession>
<evidence type="ECO:0000313" key="2">
    <source>
        <dbReference type="Proteomes" id="UP000004524"/>
    </source>
</evidence>
<dbReference type="AlphaFoldDB" id="D8E008"/>
<comment type="caution">
    <text evidence="1">The sequence shown here is derived from an EMBL/GenBank/DDBJ whole genome shotgun (WGS) entry which is preliminary data.</text>
</comment>
<keyword evidence="2" id="KW-1185">Reference proteome</keyword>
<evidence type="ECO:0000313" key="1">
    <source>
        <dbReference type="EMBL" id="EFI70939.1"/>
    </source>
</evidence>
<dbReference type="Proteomes" id="UP000004524">
    <property type="component" value="Unassembled WGS sequence"/>
</dbReference>
<dbReference type="EMBL" id="ADWO01000092">
    <property type="protein sequence ID" value="EFI70939.1"/>
    <property type="molecule type" value="Genomic_DNA"/>
</dbReference>
<proteinExistence type="predicted"/>
<sequence length="45" mass="5236">MSALKKLPSALECKRRLIITYDEDATIEDNNGKIEVLPYWKWVIA</sequence>
<organism evidence="1 2">
    <name type="scientific">Segatella baroniae B14</name>
    <dbReference type="NCBI Taxonomy" id="752555"/>
    <lineage>
        <taxon>Bacteria</taxon>
        <taxon>Pseudomonadati</taxon>
        <taxon>Bacteroidota</taxon>
        <taxon>Bacteroidia</taxon>
        <taxon>Bacteroidales</taxon>
        <taxon>Prevotellaceae</taxon>
        <taxon>Segatella</taxon>
    </lineage>
</organism>
<protein>
    <submittedName>
        <fullName evidence="1">Uncharacterized protein</fullName>
    </submittedName>
</protein>
<gene>
    <name evidence="1" type="ORF">PBR_1097</name>
</gene>
<name>D8E008_9BACT</name>
<reference evidence="1 2" key="1">
    <citation type="journal article" date="2010" name="Microb. Ecol.">
        <title>Comparative genome analysis of Prevotella ruminicola and Prevotella bryantii: insights into their environmental niche.</title>
        <authorList>
            <consortium name="North American Consortium for Rumen Bacteria"/>
            <person name="Purushe J."/>
            <person name="Fouts D.E."/>
            <person name="Morrison M."/>
            <person name="White B.A."/>
            <person name="Mackie R.I."/>
            <person name="Coutinho P.M."/>
            <person name="Henrissat B."/>
            <person name="Nelson K.E."/>
        </authorList>
    </citation>
    <scope>NUCLEOTIDE SEQUENCE [LARGE SCALE GENOMIC DNA]</scope>
    <source>
        <strain evidence="1 2">B14</strain>
    </source>
</reference>